<dbReference type="AlphaFoldDB" id="A0A242KAZ5"/>
<accession>A0A242KAZ5</accession>
<reference evidence="2" key="2">
    <citation type="submission" date="2017-05" db="EMBL/GenBank/DDBJ databases">
        <authorList>
            <consortium name="The Broad Institute Genomics Platform"/>
            <consortium name="The Broad Institute Genomic Center for Infectious Diseases"/>
            <person name="Earl A."/>
            <person name="Manson A."/>
            <person name="Schwartman J."/>
            <person name="Gilmore M."/>
            <person name="Abouelleil A."/>
            <person name="Cao P."/>
            <person name="Chapman S."/>
            <person name="Cusick C."/>
            <person name="Shea T."/>
            <person name="Young S."/>
            <person name="Neafsey D."/>
            <person name="Nusbaum C."/>
            <person name="Birren B."/>
        </authorList>
    </citation>
    <scope>NUCLEOTIDE SEQUENCE</scope>
    <source>
        <strain evidence="2">9E7_DIV0242</strain>
    </source>
</reference>
<dbReference type="EMBL" id="CP147247">
    <property type="protein sequence ID" value="WYJ88391.1"/>
    <property type="molecule type" value="Genomic_DNA"/>
</dbReference>
<dbReference type="OrthoDB" id="2146345at2"/>
<dbReference type="EMBL" id="NGMM01000001">
    <property type="protein sequence ID" value="OTP18344.1"/>
    <property type="molecule type" value="Genomic_DNA"/>
</dbReference>
<name>A0A242KAZ5_9ENTE</name>
<sequence>MVNKFEEMLEQLAAGEIEEISVQNDEFFIFREAWLKRADRTLFVGEAAHGGHVIYRYEPVEVAE</sequence>
<evidence type="ECO:0000313" key="3">
    <source>
        <dbReference type="Proteomes" id="UP000195141"/>
    </source>
</evidence>
<keyword evidence="3" id="KW-1185">Reference proteome</keyword>
<reference evidence="2" key="3">
    <citation type="submission" date="2024-03" db="EMBL/GenBank/DDBJ databases">
        <title>The Genome Sequence of Enterococcus sp. DIV0242b.</title>
        <authorList>
            <consortium name="The Broad Institute Genomics Platform"/>
            <consortium name="The Broad Institute Microbial Omics Core"/>
            <consortium name="The Broad Institute Genomic Center for Infectious Diseases"/>
            <person name="Earl A."/>
            <person name="Manson A."/>
            <person name="Gilmore M."/>
            <person name="Schwartman J."/>
            <person name="Shea T."/>
            <person name="Abouelleil A."/>
            <person name="Cao P."/>
            <person name="Chapman S."/>
            <person name="Cusick C."/>
            <person name="Young S."/>
            <person name="Neafsey D."/>
            <person name="Nusbaum C."/>
            <person name="Birren B."/>
        </authorList>
    </citation>
    <scope>NUCLEOTIDE SEQUENCE</scope>
    <source>
        <strain evidence="2">9E7_DIV0242</strain>
    </source>
</reference>
<organism evidence="1">
    <name type="scientific">Candidatus Enterococcus clewellii</name>
    <dbReference type="NCBI Taxonomy" id="1834193"/>
    <lineage>
        <taxon>Bacteria</taxon>
        <taxon>Bacillati</taxon>
        <taxon>Bacillota</taxon>
        <taxon>Bacilli</taxon>
        <taxon>Lactobacillales</taxon>
        <taxon>Enterococcaceae</taxon>
        <taxon>Enterococcus</taxon>
    </lineage>
</organism>
<dbReference type="Proteomes" id="UP000195141">
    <property type="component" value="Chromosome"/>
</dbReference>
<reference evidence="1" key="1">
    <citation type="submission" date="2017-05" db="EMBL/GenBank/DDBJ databases">
        <title>The Genome Sequence of Enterococcus sp. 9E7_DIV0242.</title>
        <authorList>
            <consortium name="The Broad Institute Genomics Platform"/>
            <consortium name="The Broad Institute Genomic Center for Infectious Diseases"/>
            <person name="Earl A."/>
            <person name="Manson A."/>
            <person name="Schwartman J."/>
            <person name="Gilmore M."/>
            <person name="Abouelleil A."/>
            <person name="Cao P."/>
            <person name="Chapman S."/>
            <person name="Cusick C."/>
            <person name="Shea T."/>
            <person name="Young S."/>
            <person name="Neafsey D."/>
            <person name="Nusbaum C."/>
            <person name="Birren B."/>
        </authorList>
    </citation>
    <scope>NUCLEOTIDE SEQUENCE [LARGE SCALE GENOMIC DNA]</scope>
    <source>
        <strain evidence="1">9E7_DIV0242</strain>
    </source>
</reference>
<dbReference type="RefSeq" id="WP_139843789.1">
    <property type="nucleotide sequence ID" value="NZ_CP147247.1"/>
</dbReference>
<evidence type="ECO:0000313" key="1">
    <source>
        <dbReference type="EMBL" id="OTP18344.1"/>
    </source>
</evidence>
<protein>
    <submittedName>
        <fullName evidence="1">Uncharacterized protein</fullName>
    </submittedName>
</protein>
<gene>
    <name evidence="2" type="ORF">A5888_000110</name>
    <name evidence="1" type="ORF">A5888_000158</name>
</gene>
<proteinExistence type="predicted"/>
<evidence type="ECO:0000313" key="2">
    <source>
        <dbReference type="EMBL" id="WYJ88391.1"/>
    </source>
</evidence>